<evidence type="ECO:0000313" key="2">
    <source>
        <dbReference type="EMBL" id="SFE05849.1"/>
    </source>
</evidence>
<sequence>MKKLFAIIFVTLAVFFMNVAYTGTAEASRVAVVPIQVNDELVERAGDFNGYYWDIMVDKFKYPEYELLDDEKVAAVIPEEGLKSYDQATLKDLCEKTDSEIVVAMRLDEIKEKPINFRREPSLEIFMKGEYASYNRLTGKYYHKKLYYRDEIEEVLTLKNDWQQMVFASELKRYINRTLKLK</sequence>
<feature type="chain" id="PRO_5011681235" evidence="1">
    <location>
        <begin position="28"/>
        <end position="182"/>
    </location>
</feature>
<dbReference type="OrthoDB" id="3034512at2"/>
<evidence type="ECO:0000256" key="1">
    <source>
        <dbReference type="SAM" id="SignalP"/>
    </source>
</evidence>
<keyword evidence="3" id="KW-1185">Reference proteome</keyword>
<dbReference type="RefSeq" id="WP_093912407.1">
    <property type="nucleotide sequence ID" value="NZ_FONL01000001.1"/>
</dbReference>
<proteinExistence type="predicted"/>
<organism evidence="2 3">
    <name type="scientific">Succiniclasticum ruminis DSM 9236</name>
    <dbReference type="NCBI Taxonomy" id="1123323"/>
    <lineage>
        <taxon>Bacteria</taxon>
        <taxon>Bacillati</taxon>
        <taxon>Bacillota</taxon>
        <taxon>Negativicutes</taxon>
        <taxon>Acidaminococcales</taxon>
        <taxon>Acidaminococcaceae</taxon>
        <taxon>Succiniclasticum</taxon>
    </lineage>
</organism>
<dbReference type="AlphaFoldDB" id="A0A1I1XEM5"/>
<dbReference type="Proteomes" id="UP000198896">
    <property type="component" value="Unassembled WGS sequence"/>
</dbReference>
<gene>
    <name evidence="2" type="ORF">SAMN05216245_101212</name>
</gene>
<keyword evidence="1" id="KW-0732">Signal</keyword>
<reference evidence="2 3" key="1">
    <citation type="submission" date="2016-10" db="EMBL/GenBank/DDBJ databases">
        <authorList>
            <person name="de Groot N.N."/>
        </authorList>
    </citation>
    <scope>NUCLEOTIDE SEQUENCE [LARGE SCALE GENOMIC DNA]</scope>
    <source>
        <strain evidence="2 3">DSM 9236</strain>
    </source>
</reference>
<dbReference type="EMBL" id="FONL01000001">
    <property type="protein sequence ID" value="SFE05849.1"/>
    <property type="molecule type" value="Genomic_DNA"/>
</dbReference>
<accession>A0A1I1XEM5</accession>
<name>A0A1I1XEM5_9FIRM</name>
<feature type="signal peptide" evidence="1">
    <location>
        <begin position="1"/>
        <end position="27"/>
    </location>
</feature>
<evidence type="ECO:0000313" key="3">
    <source>
        <dbReference type="Proteomes" id="UP000198896"/>
    </source>
</evidence>
<protein>
    <submittedName>
        <fullName evidence="2">Uncharacterized protein</fullName>
    </submittedName>
</protein>